<dbReference type="EMBL" id="BDQV01001455">
    <property type="protein sequence ID" value="GAY33109.1"/>
    <property type="molecule type" value="Genomic_DNA"/>
</dbReference>
<evidence type="ECO:0000259" key="5">
    <source>
        <dbReference type="SMART" id="SM00382"/>
    </source>
</evidence>
<dbReference type="InterPro" id="IPR027417">
    <property type="entry name" value="P-loop_NTPase"/>
</dbReference>
<dbReference type="InterPro" id="IPR003593">
    <property type="entry name" value="AAA+_ATPase"/>
</dbReference>
<dbReference type="SUPFAM" id="SSF52540">
    <property type="entry name" value="P-loop containing nucleoside triphosphate hydrolases"/>
    <property type="match status" value="1"/>
</dbReference>
<accession>A0A2H5MYQ2</accession>
<organism evidence="6 7">
    <name type="scientific">Citrus unshiu</name>
    <name type="common">Satsuma mandarin</name>
    <name type="synonym">Citrus nobilis var. unshiu</name>
    <dbReference type="NCBI Taxonomy" id="55188"/>
    <lineage>
        <taxon>Eukaryota</taxon>
        <taxon>Viridiplantae</taxon>
        <taxon>Streptophyta</taxon>
        <taxon>Embryophyta</taxon>
        <taxon>Tracheophyta</taxon>
        <taxon>Spermatophyta</taxon>
        <taxon>Magnoliopsida</taxon>
        <taxon>eudicotyledons</taxon>
        <taxon>Gunneridae</taxon>
        <taxon>Pentapetalae</taxon>
        <taxon>rosids</taxon>
        <taxon>malvids</taxon>
        <taxon>Sapindales</taxon>
        <taxon>Rutaceae</taxon>
        <taxon>Aurantioideae</taxon>
        <taxon>Citrus</taxon>
    </lineage>
</organism>
<dbReference type="Proteomes" id="UP000236630">
    <property type="component" value="Unassembled WGS sequence"/>
</dbReference>
<evidence type="ECO:0000256" key="4">
    <source>
        <dbReference type="ARBA" id="ARBA00022840"/>
    </source>
</evidence>
<dbReference type="InterPro" id="IPR002182">
    <property type="entry name" value="NB-ARC"/>
</dbReference>
<dbReference type="InterPro" id="IPR050905">
    <property type="entry name" value="Plant_NBS-LRR"/>
</dbReference>
<dbReference type="GO" id="GO:0043531">
    <property type="term" value="F:ADP binding"/>
    <property type="evidence" value="ECO:0007669"/>
    <property type="project" value="InterPro"/>
</dbReference>
<comment type="caution">
    <text evidence="6">The sequence shown here is derived from an EMBL/GenBank/DDBJ whole genome shotgun (WGS) entry which is preliminary data.</text>
</comment>
<dbReference type="SUPFAM" id="SSF52058">
    <property type="entry name" value="L domain-like"/>
    <property type="match status" value="1"/>
</dbReference>
<dbReference type="InterPro" id="IPR057135">
    <property type="entry name" value="At4g27190-like_LRR"/>
</dbReference>
<dbReference type="Pfam" id="PF23247">
    <property type="entry name" value="LRR_RPS2"/>
    <property type="match status" value="4"/>
</dbReference>
<keyword evidence="4" id="KW-0067">ATP-binding</keyword>
<evidence type="ECO:0000256" key="3">
    <source>
        <dbReference type="ARBA" id="ARBA00022821"/>
    </source>
</evidence>
<gene>
    <name evidence="6" type="ORF">CUMW_274640</name>
</gene>
<protein>
    <recommendedName>
        <fullName evidence="5">AAA+ ATPase domain-containing protein</fullName>
    </recommendedName>
</protein>
<dbReference type="InterPro" id="IPR042197">
    <property type="entry name" value="Apaf_helical"/>
</dbReference>
<dbReference type="InterPro" id="IPR032675">
    <property type="entry name" value="LRR_dom_sf"/>
</dbReference>
<keyword evidence="7" id="KW-1185">Reference proteome</keyword>
<dbReference type="PRINTS" id="PR00364">
    <property type="entry name" value="DISEASERSIST"/>
</dbReference>
<evidence type="ECO:0000313" key="7">
    <source>
        <dbReference type="Proteomes" id="UP000236630"/>
    </source>
</evidence>
<reference evidence="6 7" key="1">
    <citation type="journal article" date="2017" name="Front. Genet.">
        <title>Draft sequencing of the heterozygous diploid genome of Satsuma (Citrus unshiu Marc.) using a hybrid assembly approach.</title>
        <authorList>
            <person name="Shimizu T."/>
            <person name="Tanizawa Y."/>
            <person name="Mochizuki T."/>
            <person name="Nagasaki H."/>
            <person name="Yoshioka T."/>
            <person name="Toyoda A."/>
            <person name="Fujiyama A."/>
            <person name="Kaminuma E."/>
            <person name="Nakamura Y."/>
        </authorList>
    </citation>
    <scope>NUCLEOTIDE SEQUENCE [LARGE SCALE GENOMIC DNA]</scope>
    <source>
        <strain evidence="7">cv. Miyagawa wase</strain>
    </source>
</reference>
<dbReference type="GO" id="GO:0006952">
    <property type="term" value="P:defense response"/>
    <property type="evidence" value="ECO:0007669"/>
    <property type="project" value="UniProtKB-KW"/>
</dbReference>
<proteinExistence type="inferred from homology"/>
<dbReference type="Gene3D" id="3.80.10.10">
    <property type="entry name" value="Ribonuclease Inhibitor"/>
    <property type="match status" value="3"/>
</dbReference>
<comment type="similarity">
    <text evidence="1">Belongs to the disease resistance NB-LRR family.</text>
</comment>
<evidence type="ECO:0000256" key="1">
    <source>
        <dbReference type="ARBA" id="ARBA00008894"/>
    </source>
</evidence>
<dbReference type="AlphaFoldDB" id="A0A2H5MYQ2"/>
<keyword evidence="3" id="KW-0611">Plant defense</keyword>
<dbReference type="SUPFAM" id="SSF52047">
    <property type="entry name" value="RNI-like"/>
    <property type="match status" value="1"/>
</dbReference>
<name>A0A2H5MYQ2_CITUN</name>
<dbReference type="Pfam" id="PF00931">
    <property type="entry name" value="NB-ARC"/>
    <property type="match status" value="1"/>
</dbReference>
<dbReference type="GO" id="GO:0005524">
    <property type="term" value="F:ATP binding"/>
    <property type="evidence" value="ECO:0007669"/>
    <property type="project" value="UniProtKB-KW"/>
</dbReference>
<evidence type="ECO:0000256" key="2">
    <source>
        <dbReference type="ARBA" id="ARBA00022741"/>
    </source>
</evidence>
<keyword evidence="2" id="KW-0547">Nucleotide-binding</keyword>
<evidence type="ECO:0000313" key="6">
    <source>
        <dbReference type="EMBL" id="GAY33109.1"/>
    </source>
</evidence>
<dbReference type="PANTHER" id="PTHR33463">
    <property type="entry name" value="NB-ARC DOMAIN-CONTAINING PROTEIN-RELATED"/>
    <property type="match status" value="1"/>
</dbReference>
<dbReference type="PANTHER" id="PTHR33463:SF203">
    <property type="entry name" value="AAA+ ATPASE DOMAIN-CONTAINING PROTEIN"/>
    <property type="match status" value="1"/>
</dbReference>
<dbReference type="Gene3D" id="3.40.50.300">
    <property type="entry name" value="P-loop containing nucleotide triphosphate hydrolases"/>
    <property type="match status" value="1"/>
</dbReference>
<feature type="domain" description="AAA+ ATPase" evidence="5">
    <location>
        <begin position="27"/>
        <end position="173"/>
    </location>
</feature>
<sequence>MQVKDFEAFDSRKKVFQDVMEALRDDKLNIIGVYGMGGVGKTTLVKQVAKQVLEDKLFDKVVMAEVTQTPDHHKIQNKLAFDLGMEFGLNENEFQRAERLHERLKKEKQLLIILDNIWTKLELDKIGIPTGDVAEKERKDDQRRCTIILTSRKQDLLRIDMNSQKNFWIDVLSKEEALQLFEKIVGDSTKTSAFQSTANEIVERCGRLPVALSTVANALKTKELDFWKDALNQLRRSDAKEIHGMQANVYTSIKLSYDFLESAEAKSLFRLCGLYSEGHAIQVSGLLRYGVGWGLFENVYTLEEARSRVHRLIDNLKSSCLLLDGDAEDEVKMHDVIHVVAVSIAAGERMFNIPNVADVEKKMEETKQKGPIAISLPHRDIQELPERLQCPNLELFLLFRKGYGPMQISDLFFEGTEEVKVLSLTRVRFSSLPSSLGRLFNLQTLCLDGCRLKDIAIVGQLKKLEILSFRDSDIKHLPLEIGQLTRLQLLDLSNCRSLVVIAPNLISQFSRLEELYMGDSFSQWDKVEGGSNASLAELKGLSKLTTLEIHVRDAEILPQDLDSVKLQRYRINIGNHWWSNWSVKSGLSRLMKVQGIDKFGIFLQNYGMKLLLKRTEYLYLEELKGVQSVVYELDDGEGFPQLKHLHVRHCSEILHIVGSVGRVRREVFPLLESLSLIGLINLETICDSQLTEDQSFSNLRIIEVKSCHKLKHLFSFSIAKNLLRLQKVKVAYCDDLEMIFGPDREKPTTSLGFNEIIADDDPAPKIHSDLVVEFPSLLNLEIESCNNTLRFISTSSPEDTIHSEMQPPPLFDEKVGIPTSLVNLYVWDCKKLEEIVGHAGEEVKENRIAFSELKLLKLDNLPRLTSFCLENYTLEFPSLERVSVTLCPNMKTFSLGILSTPKLYKVQIGFRDIKYLQLSDFPRLKEILAWPSHCLVSFFNNLFKLVVDDCTNMSSAIPANLLRCLNNLEWLEVRNCDSLEEVLHLEELNADKEHIGPLFPSLSGLRLIDLPKLKRFCNFTGNIIELPKLENCPDMETFISNSTSVLHMTADNKEPQKLKSEESLFVADQIQHLFDEKVAFPQLRWLELSGLHKVQHLWKENAESNKVFANLISLKISECSKLQKLVIFKE</sequence>
<dbReference type="Gene3D" id="1.10.8.430">
    <property type="entry name" value="Helical domain of apoptotic protease-activating factors"/>
    <property type="match status" value="1"/>
</dbReference>
<dbReference type="SMART" id="SM00382">
    <property type="entry name" value="AAA"/>
    <property type="match status" value="1"/>
</dbReference>